<reference evidence="2 3" key="1">
    <citation type="submission" date="2006-01" db="EMBL/GenBank/DDBJ databases">
        <authorList>
            <person name="Brettar I."/>
            <person name="Hofle M."/>
            <person name="Ferriera S."/>
            <person name="Johnson J."/>
            <person name="Kravitz S."/>
            <person name="Halpern A."/>
            <person name="Remington K."/>
            <person name="Beeson K."/>
            <person name="Tran B."/>
            <person name="Rogers Y.-H."/>
            <person name="Friedman R."/>
            <person name="Venter J.C."/>
        </authorList>
    </citation>
    <scope>NUCLEOTIDE SEQUENCE [LARGE SCALE GENOMIC DNA]</scope>
    <source>
        <strain evidence="2 3">OS145</strain>
    </source>
</reference>
<keyword evidence="3" id="KW-1185">Reference proteome</keyword>
<evidence type="ECO:0000256" key="1">
    <source>
        <dbReference type="SAM" id="Phobius"/>
    </source>
</evidence>
<evidence type="ECO:0000313" key="2">
    <source>
        <dbReference type="EMBL" id="EAQ30778.1"/>
    </source>
</evidence>
<sequence>MAYLTHWWLVWLIAPVLGTVIIGAVTAASSSLVRQG</sequence>
<comment type="caution">
    <text evidence="2">The sequence shown here is derived from an EMBL/GenBank/DDBJ whole genome shotgun (WGS) entry which is preliminary data.</text>
</comment>
<organism evidence="2 3">
    <name type="scientific">Idiomarina baltica OS145</name>
    <dbReference type="NCBI Taxonomy" id="314276"/>
    <lineage>
        <taxon>Bacteria</taxon>
        <taxon>Pseudomonadati</taxon>
        <taxon>Pseudomonadota</taxon>
        <taxon>Gammaproteobacteria</taxon>
        <taxon>Alteromonadales</taxon>
        <taxon>Idiomarinaceae</taxon>
        <taxon>Idiomarina</taxon>
    </lineage>
</organism>
<proteinExistence type="predicted"/>
<feature type="transmembrane region" description="Helical" evidence="1">
    <location>
        <begin position="6"/>
        <end position="28"/>
    </location>
</feature>
<evidence type="ECO:0000313" key="3">
    <source>
        <dbReference type="Proteomes" id="UP000016543"/>
    </source>
</evidence>
<keyword evidence="1" id="KW-0472">Membrane</keyword>
<accession>A0ABP2CMC1</accession>
<keyword evidence="1" id="KW-0812">Transmembrane</keyword>
<keyword evidence="1" id="KW-1133">Transmembrane helix</keyword>
<gene>
    <name evidence="2" type="ORF">OS145_05720</name>
</gene>
<dbReference type="Proteomes" id="UP000016543">
    <property type="component" value="Unassembled WGS sequence"/>
</dbReference>
<name>A0ABP2CMC1_9GAMM</name>
<protein>
    <submittedName>
        <fullName evidence="2">Uncharacterized protein</fullName>
    </submittedName>
</protein>
<dbReference type="EMBL" id="AAMX01000057">
    <property type="protein sequence ID" value="EAQ30778.1"/>
    <property type="molecule type" value="Genomic_DNA"/>
</dbReference>